<dbReference type="Proteomes" id="UP000550787">
    <property type="component" value="Unassembled WGS sequence"/>
</dbReference>
<organism evidence="11 12">
    <name type="scientific">Gluconacetobacter diazotrophicus</name>
    <name type="common">Acetobacter diazotrophicus</name>
    <dbReference type="NCBI Taxonomy" id="33996"/>
    <lineage>
        <taxon>Bacteria</taxon>
        <taxon>Pseudomonadati</taxon>
        <taxon>Pseudomonadota</taxon>
        <taxon>Alphaproteobacteria</taxon>
        <taxon>Acetobacterales</taxon>
        <taxon>Acetobacteraceae</taxon>
        <taxon>Gluconacetobacter</taxon>
    </lineage>
</organism>
<dbReference type="GO" id="GO:0004376">
    <property type="term" value="F:GPI mannosyltransferase activity"/>
    <property type="evidence" value="ECO:0007669"/>
    <property type="project" value="InterPro"/>
</dbReference>
<gene>
    <name evidence="11" type="ORF">HLH33_10720</name>
</gene>
<comment type="pathway">
    <text evidence="2">Glycolipid biosynthesis; glycosylphosphatidylinositol-anchor biosynthesis.</text>
</comment>
<accession>A0A7W4NK88</accession>
<sequence>MTGDVIGRARAWWPGLRRDGAVWIVPLHVLLLLILAVQAWPQGGVANAMCHWDCAWYEQIARQGYDVPPRVGPADFGQAAWAFFPLYPLMLRGVMGATGLGAHGAGFAINAVLFPVLVLLAASYMRGRVGDGGADGLFRIVTFMVLPTGFWYRLPYTECLYGVLLLGCVMAMARGWTMGAALLACALCLTRPTGLFCVIIAGACHALAPCPDGKADRPTRLVEGAVVVLAGAVGLALFIFFLDALVGDGLAFAHAQVAWGHQARLPILWIWKGFTHTRTLHLSIAALLEIALIAWGFRIGWRMESSLLLVTFLLACSTSVMSIHRIVLANPFANMLIVLLACRAPPSWRPRLILLCLGLDATLAEAWMHGGRFIG</sequence>
<dbReference type="EMBL" id="JABEQG010000018">
    <property type="protein sequence ID" value="MBB2156778.1"/>
    <property type="molecule type" value="Genomic_DNA"/>
</dbReference>
<feature type="transmembrane region" description="Helical" evidence="10">
    <location>
        <begin position="160"/>
        <end position="189"/>
    </location>
</feature>
<keyword evidence="5" id="KW-0808">Transferase</keyword>
<evidence type="ECO:0000256" key="10">
    <source>
        <dbReference type="SAM" id="Phobius"/>
    </source>
</evidence>
<keyword evidence="6 10" id="KW-0812">Transmembrane</keyword>
<evidence type="ECO:0008006" key="13">
    <source>
        <dbReference type="Google" id="ProtNLM"/>
    </source>
</evidence>
<evidence type="ECO:0000256" key="3">
    <source>
        <dbReference type="ARBA" id="ARBA00022502"/>
    </source>
</evidence>
<dbReference type="OMA" id="WYTRVAE"/>
<evidence type="ECO:0000256" key="5">
    <source>
        <dbReference type="ARBA" id="ARBA00022679"/>
    </source>
</evidence>
<protein>
    <recommendedName>
        <fullName evidence="13">Mannosyltransferase PIG-V</fullName>
    </recommendedName>
</protein>
<evidence type="ECO:0000313" key="11">
    <source>
        <dbReference type="EMBL" id="MBB2156778.1"/>
    </source>
</evidence>
<name>A0A7W4NK88_GLUDI</name>
<proteinExistence type="predicted"/>
<evidence type="ECO:0000256" key="6">
    <source>
        <dbReference type="ARBA" id="ARBA00022692"/>
    </source>
</evidence>
<feature type="transmembrane region" description="Helical" evidence="10">
    <location>
        <begin position="280"/>
        <end position="300"/>
    </location>
</feature>
<dbReference type="GO" id="GO:0000009">
    <property type="term" value="F:alpha-1,6-mannosyltransferase activity"/>
    <property type="evidence" value="ECO:0007669"/>
    <property type="project" value="InterPro"/>
</dbReference>
<evidence type="ECO:0000256" key="7">
    <source>
        <dbReference type="ARBA" id="ARBA00022824"/>
    </source>
</evidence>
<evidence type="ECO:0000256" key="8">
    <source>
        <dbReference type="ARBA" id="ARBA00022989"/>
    </source>
</evidence>
<keyword evidence="4" id="KW-0328">Glycosyltransferase</keyword>
<comment type="caution">
    <text evidence="11">The sequence shown here is derived from an EMBL/GenBank/DDBJ whole genome shotgun (WGS) entry which is preliminary data.</text>
</comment>
<evidence type="ECO:0000256" key="9">
    <source>
        <dbReference type="ARBA" id="ARBA00023136"/>
    </source>
</evidence>
<dbReference type="PANTHER" id="PTHR12468:SF2">
    <property type="entry name" value="GPI MANNOSYLTRANSFERASE 2"/>
    <property type="match status" value="1"/>
</dbReference>
<keyword evidence="9 10" id="KW-0472">Membrane</keyword>
<reference evidence="11 12" key="1">
    <citation type="submission" date="2020-04" db="EMBL/GenBank/DDBJ databases">
        <title>Description of novel Gluconacetobacter.</title>
        <authorList>
            <person name="Sombolestani A."/>
        </authorList>
    </citation>
    <scope>NUCLEOTIDE SEQUENCE [LARGE SCALE GENOMIC DNA]</scope>
    <source>
        <strain evidence="11 12">LMG 7603</strain>
    </source>
</reference>
<feature type="transmembrane region" description="Helical" evidence="10">
    <location>
        <begin position="21"/>
        <end position="40"/>
    </location>
</feature>
<evidence type="ECO:0000256" key="1">
    <source>
        <dbReference type="ARBA" id="ARBA00004477"/>
    </source>
</evidence>
<dbReference type="RefSeq" id="WP_012228201.1">
    <property type="nucleotide sequence ID" value="NZ_JABEQG010000018.1"/>
</dbReference>
<keyword evidence="8 10" id="KW-1133">Transmembrane helix</keyword>
<keyword evidence="7" id="KW-0256">Endoplasmic reticulum</keyword>
<dbReference type="GO" id="GO:0006506">
    <property type="term" value="P:GPI anchor biosynthetic process"/>
    <property type="evidence" value="ECO:0007669"/>
    <property type="project" value="UniProtKB-KW"/>
</dbReference>
<comment type="subcellular location">
    <subcellularLocation>
        <location evidence="1">Endoplasmic reticulum membrane</location>
        <topology evidence="1">Multi-pass membrane protein</topology>
    </subcellularLocation>
</comment>
<dbReference type="GO" id="GO:0016020">
    <property type="term" value="C:membrane"/>
    <property type="evidence" value="ECO:0007669"/>
    <property type="project" value="GOC"/>
</dbReference>
<feature type="transmembrane region" description="Helical" evidence="10">
    <location>
        <begin position="307"/>
        <end position="328"/>
    </location>
</feature>
<dbReference type="PANTHER" id="PTHR12468">
    <property type="entry name" value="GPI MANNOSYLTRANSFERASE 2"/>
    <property type="match status" value="1"/>
</dbReference>
<evidence type="ECO:0000256" key="4">
    <source>
        <dbReference type="ARBA" id="ARBA00022676"/>
    </source>
</evidence>
<feature type="transmembrane region" description="Helical" evidence="10">
    <location>
        <begin position="100"/>
        <end position="124"/>
    </location>
</feature>
<keyword evidence="3" id="KW-0337">GPI-anchor biosynthesis</keyword>
<evidence type="ECO:0000256" key="2">
    <source>
        <dbReference type="ARBA" id="ARBA00004687"/>
    </source>
</evidence>
<evidence type="ECO:0000313" key="12">
    <source>
        <dbReference type="Proteomes" id="UP000550787"/>
    </source>
</evidence>
<dbReference type="InterPro" id="IPR007315">
    <property type="entry name" value="PIG-V/Gpi18"/>
</dbReference>
<dbReference type="AlphaFoldDB" id="A0A7W4NK88"/>
<feature type="transmembrane region" description="Helical" evidence="10">
    <location>
        <begin position="221"/>
        <end position="242"/>
    </location>
</feature>